<dbReference type="Pfam" id="PF22456">
    <property type="entry name" value="PqqF-like_C_4"/>
    <property type="match status" value="1"/>
</dbReference>
<dbReference type="PANTHER" id="PTHR43690">
    <property type="entry name" value="NARDILYSIN"/>
    <property type="match status" value="1"/>
</dbReference>
<evidence type="ECO:0000259" key="10">
    <source>
        <dbReference type="Pfam" id="PF22456"/>
    </source>
</evidence>
<dbReference type="GO" id="GO:0005739">
    <property type="term" value="C:mitochondrion"/>
    <property type="evidence" value="ECO:0007669"/>
    <property type="project" value="TreeGrafter"/>
</dbReference>
<dbReference type="InParanoid" id="F4S539"/>
<dbReference type="Proteomes" id="UP000001072">
    <property type="component" value="Unassembled WGS sequence"/>
</dbReference>
<dbReference type="InterPro" id="IPR011765">
    <property type="entry name" value="Pept_M16_N"/>
</dbReference>
<evidence type="ECO:0000259" key="7">
    <source>
        <dbReference type="Pfam" id="PF00675"/>
    </source>
</evidence>
<dbReference type="GO" id="GO:0004222">
    <property type="term" value="F:metalloendopeptidase activity"/>
    <property type="evidence" value="ECO:0007669"/>
    <property type="project" value="TreeGrafter"/>
</dbReference>
<dbReference type="VEuPathDB" id="FungiDB:MELLADRAFT_39801"/>
<dbReference type="Gene3D" id="3.30.830.10">
    <property type="entry name" value="Metalloenzyme, LuxS/M16 peptidase-like"/>
    <property type="match status" value="4"/>
</dbReference>
<dbReference type="GO" id="GO:0046872">
    <property type="term" value="F:metal ion binding"/>
    <property type="evidence" value="ECO:0007669"/>
    <property type="project" value="UniProtKB-KW"/>
</dbReference>
<sequence>MSSSSASKPLLFDRNLGFESNGDSSSSSNSYQRFTNPIIKSDNDQRDYQIIKLNNQLQVILIHDPKADKAAAALSVNVGHLSDPPQLPGLAHFCEHLLFMGNKKYPSENEYSEYLAKHSGYSNAFTGMDDTVYYFEVHPSALDGALDRFAQFFISPLFTETCTEREIRAVDSENSKNLQSDHWKLFQLDKHTSSHEHHSFWKFGTGNLQTLWDQPISLGINIREELIKFHSKHYSSNLMTLAVSGTNSIQELTQMVLQHFSEIPNKEILPDQFHGSPYTATELKKIIFTQLVKDNNLLEITFPLPDQDPFYDTQPTSFISHFIGHEGVGSATSYLKKKGWVRTFQCGPGGGATGFDLFKITLDLTAEGLSHYKEVVQVIFAYLDLLRSTPPQEWSFREQAQLAEIRFRFKSQSAPGQYATSLATSLRKPCPRESILSSSYLTNKFDSKLIQETMDLLRPESCRIVIGCQSGRFENQVNLNLIEPWYNTPYCIQDFPKDLFDLDAIRLIRESGALSLPPPNSFISTDFTVDKVDVPVPSRRPHCIRDDQFGRLWHKKDDRWWVPRASIVVMIRNPIIDQTVHNIIKTQYITKLLKESLNEELYESELAGLSYNISYDSDSMIFNLDGYHQKLSVLFEYVLKGLKNLKVDRQKFELVKDFQIRRYQNFMLEGPVRIAGYWIEAALNDLHYGYEEKLMALEVITPEDVEEFIPELLKRGFVESLVHGNLNEKEAIEIIELPTKILDLKPVKSDELRKSHSLRIPKGTNLVYERDLMNPSNLNSAVNDFIDIGDITCHSTRTKLTLLSQLINEPAFNQLRTIEQLGYMVYTYLRRSTGQIGLNLTIQSERDPKFIESRIESFFTWFGDVKLKEMSEEEFEDQKMSLINKLLEDFKNLWEEASHYWIHIHSGYYAFEQRYKDAEMIQKITKSEIETFYQEYLNPKSIERSKLSIQIKSQNVPVPIEKIERLGLKERVGQKKIGEDELNRLIEEMGLKVEKELGLEKKEGFEGGLPVLVLDGIDGLRNRLVKSTCAMPHPDWKA</sequence>
<dbReference type="eggNOG" id="KOG0959">
    <property type="taxonomic scope" value="Eukaryota"/>
</dbReference>
<comment type="similarity">
    <text evidence="1">Belongs to the peptidase M16 family.</text>
</comment>
<evidence type="ECO:0000259" key="8">
    <source>
        <dbReference type="Pfam" id="PF05193"/>
    </source>
</evidence>
<dbReference type="AlphaFoldDB" id="F4S539"/>
<accession>F4S539</accession>
<evidence type="ECO:0000256" key="3">
    <source>
        <dbReference type="ARBA" id="ARBA00022723"/>
    </source>
</evidence>
<dbReference type="EMBL" id="GL883149">
    <property type="protein sequence ID" value="EGG00253.1"/>
    <property type="molecule type" value="Genomic_DNA"/>
</dbReference>
<dbReference type="GeneID" id="18927843"/>
<dbReference type="InterPro" id="IPR054734">
    <property type="entry name" value="PqqF-like_C_4"/>
</dbReference>
<evidence type="ECO:0000256" key="6">
    <source>
        <dbReference type="ARBA" id="ARBA00023049"/>
    </source>
</evidence>
<dbReference type="Pfam" id="PF05193">
    <property type="entry name" value="Peptidase_M16_C"/>
    <property type="match status" value="1"/>
</dbReference>
<name>F4S539_MELLP</name>
<feature type="domain" description="Peptidase M16 C-terminal" evidence="8">
    <location>
        <begin position="223"/>
        <end position="399"/>
    </location>
</feature>
<evidence type="ECO:0000313" key="12">
    <source>
        <dbReference type="Proteomes" id="UP000001072"/>
    </source>
</evidence>
<dbReference type="GO" id="GO:0051603">
    <property type="term" value="P:proteolysis involved in protein catabolic process"/>
    <property type="evidence" value="ECO:0007669"/>
    <property type="project" value="TreeGrafter"/>
</dbReference>
<dbReference type="KEGG" id="mlr:MELLADRAFT_39801"/>
<organism evidence="12">
    <name type="scientific">Melampsora larici-populina (strain 98AG31 / pathotype 3-4-7)</name>
    <name type="common">Poplar leaf rust fungus</name>
    <dbReference type="NCBI Taxonomy" id="747676"/>
    <lineage>
        <taxon>Eukaryota</taxon>
        <taxon>Fungi</taxon>
        <taxon>Dikarya</taxon>
        <taxon>Basidiomycota</taxon>
        <taxon>Pucciniomycotina</taxon>
        <taxon>Pucciniomycetes</taxon>
        <taxon>Pucciniales</taxon>
        <taxon>Melampsoraceae</taxon>
        <taxon>Melampsora</taxon>
    </lineage>
</organism>
<dbReference type="HOGENOM" id="CLU_004639_1_2_1"/>
<evidence type="ECO:0000313" key="11">
    <source>
        <dbReference type="EMBL" id="EGG00253.1"/>
    </source>
</evidence>
<dbReference type="STRING" id="747676.F4S539"/>
<gene>
    <name evidence="11" type="ORF">MELLADRAFT_39801</name>
</gene>
<evidence type="ECO:0000259" key="9">
    <source>
        <dbReference type="Pfam" id="PF16187"/>
    </source>
</evidence>
<keyword evidence="5" id="KW-0862">Zinc</keyword>
<dbReference type="PANTHER" id="PTHR43690:SF18">
    <property type="entry name" value="INSULIN-DEGRADING ENZYME-RELATED"/>
    <property type="match status" value="1"/>
</dbReference>
<keyword evidence="6" id="KW-0482">Metalloprotease</keyword>
<dbReference type="GO" id="GO:0005829">
    <property type="term" value="C:cytosol"/>
    <property type="evidence" value="ECO:0007669"/>
    <property type="project" value="TreeGrafter"/>
</dbReference>
<protein>
    <submittedName>
        <fullName evidence="11">Putative a-pheromone processing metallopeptidase Ste23</fullName>
    </submittedName>
</protein>
<dbReference type="FunFam" id="3.30.830.10:FF:000005">
    <property type="entry name" value="nardilysin isoform X1"/>
    <property type="match status" value="1"/>
</dbReference>
<dbReference type="Pfam" id="PF00675">
    <property type="entry name" value="Peptidase_M16"/>
    <property type="match status" value="1"/>
</dbReference>
<evidence type="ECO:0000256" key="1">
    <source>
        <dbReference type="ARBA" id="ARBA00007261"/>
    </source>
</evidence>
<dbReference type="FunCoup" id="F4S539">
    <property type="interactions" value="434"/>
</dbReference>
<dbReference type="GO" id="GO:0043171">
    <property type="term" value="P:peptide catabolic process"/>
    <property type="evidence" value="ECO:0007669"/>
    <property type="project" value="TreeGrafter"/>
</dbReference>
<dbReference type="FunFam" id="3.30.830.10:FF:000004">
    <property type="entry name" value="Putative insulin-degrading enzyme"/>
    <property type="match status" value="1"/>
</dbReference>
<dbReference type="InterPro" id="IPR011249">
    <property type="entry name" value="Metalloenz_LuxS/M16"/>
</dbReference>
<dbReference type="InterPro" id="IPR032632">
    <property type="entry name" value="Peptidase_M16_M"/>
</dbReference>
<dbReference type="OrthoDB" id="952271at2759"/>
<dbReference type="SUPFAM" id="SSF63411">
    <property type="entry name" value="LuxS/MPP-like metallohydrolase"/>
    <property type="match status" value="4"/>
</dbReference>
<dbReference type="MEROPS" id="M16.020"/>
<keyword evidence="3" id="KW-0479">Metal-binding</keyword>
<reference evidence="12" key="1">
    <citation type="journal article" date="2011" name="Proc. Natl. Acad. Sci. U.S.A.">
        <title>Obligate biotrophy features unraveled by the genomic analysis of rust fungi.</title>
        <authorList>
            <person name="Duplessis S."/>
            <person name="Cuomo C.A."/>
            <person name="Lin Y.-C."/>
            <person name="Aerts A."/>
            <person name="Tisserant E."/>
            <person name="Veneault-Fourrey C."/>
            <person name="Joly D.L."/>
            <person name="Hacquard S."/>
            <person name="Amselem J."/>
            <person name="Cantarel B.L."/>
            <person name="Chiu R."/>
            <person name="Coutinho P.M."/>
            <person name="Feau N."/>
            <person name="Field M."/>
            <person name="Frey P."/>
            <person name="Gelhaye E."/>
            <person name="Goldberg J."/>
            <person name="Grabherr M.G."/>
            <person name="Kodira C.D."/>
            <person name="Kohler A."/>
            <person name="Kuees U."/>
            <person name="Lindquist E.A."/>
            <person name="Lucas S.M."/>
            <person name="Mago R."/>
            <person name="Mauceli E."/>
            <person name="Morin E."/>
            <person name="Murat C."/>
            <person name="Pangilinan J.L."/>
            <person name="Park R."/>
            <person name="Pearson M."/>
            <person name="Quesneville H."/>
            <person name="Rouhier N."/>
            <person name="Sakthikumar S."/>
            <person name="Salamov A.A."/>
            <person name="Schmutz J."/>
            <person name="Selles B."/>
            <person name="Shapiro H."/>
            <person name="Tanguay P."/>
            <person name="Tuskan G.A."/>
            <person name="Henrissat B."/>
            <person name="Van de Peer Y."/>
            <person name="Rouze P."/>
            <person name="Ellis J.G."/>
            <person name="Dodds P.N."/>
            <person name="Schein J.E."/>
            <person name="Zhong S."/>
            <person name="Hamelin R.C."/>
            <person name="Grigoriev I.V."/>
            <person name="Szabo L.J."/>
            <person name="Martin F."/>
        </authorList>
    </citation>
    <scope>NUCLEOTIDE SEQUENCE [LARGE SCALE GENOMIC DNA]</scope>
    <source>
        <strain evidence="12">98AG31 / pathotype 3-4-7</strain>
    </source>
</reference>
<feature type="domain" description="Peptidase M16 N-terminal" evidence="7">
    <location>
        <begin position="59"/>
        <end position="192"/>
    </location>
</feature>
<feature type="domain" description="Peptidase M16 middle/third" evidence="9">
    <location>
        <begin position="407"/>
        <end position="695"/>
    </location>
</feature>
<keyword evidence="4" id="KW-0378">Hydrolase</keyword>
<feature type="domain" description="Coenzyme PQQ synthesis protein F-like C-terminal lobe" evidence="10">
    <location>
        <begin position="802"/>
        <end position="901"/>
    </location>
</feature>
<proteinExistence type="inferred from homology"/>
<keyword evidence="2" id="KW-0645">Protease</keyword>
<keyword evidence="12" id="KW-1185">Reference proteome</keyword>
<dbReference type="Pfam" id="PF16187">
    <property type="entry name" value="Peptidase_M16_M"/>
    <property type="match status" value="1"/>
</dbReference>
<evidence type="ECO:0000256" key="4">
    <source>
        <dbReference type="ARBA" id="ARBA00022801"/>
    </source>
</evidence>
<dbReference type="RefSeq" id="XP_007416452.1">
    <property type="nucleotide sequence ID" value="XM_007416390.1"/>
</dbReference>
<evidence type="ECO:0000256" key="5">
    <source>
        <dbReference type="ARBA" id="ARBA00022833"/>
    </source>
</evidence>
<dbReference type="InterPro" id="IPR050626">
    <property type="entry name" value="Peptidase_M16"/>
</dbReference>
<evidence type="ECO:0000256" key="2">
    <source>
        <dbReference type="ARBA" id="ARBA00022670"/>
    </source>
</evidence>
<dbReference type="InterPro" id="IPR007863">
    <property type="entry name" value="Peptidase_M16_C"/>
</dbReference>